<dbReference type="Pfam" id="PF13180">
    <property type="entry name" value="PDZ_2"/>
    <property type="match status" value="1"/>
</dbReference>
<evidence type="ECO:0000313" key="4">
    <source>
        <dbReference type="Proteomes" id="UP000738431"/>
    </source>
</evidence>
<keyword evidence="1" id="KW-0732">Signal</keyword>
<gene>
    <name evidence="3" type="ORF">K1X11_010710</name>
</gene>
<dbReference type="Gene3D" id="2.30.42.10">
    <property type="match status" value="1"/>
</dbReference>
<dbReference type="EMBL" id="CP139781">
    <property type="protein sequence ID" value="WRQ89877.1"/>
    <property type="molecule type" value="Genomic_DNA"/>
</dbReference>
<accession>A0ABZ1CDW9</accession>
<dbReference type="InterPro" id="IPR001478">
    <property type="entry name" value="PDZ"/>
</dbReference>
<proteinExistence type="predicted"/>
<feature type="chain" id="PRO_5045663302" evidence="1">
    <location>
        <begin position="26"/>
        <end position="355"/>
    </location>
</feature>
<dbReference type="SMART" id="SM00228">
    <property type="entry name" value="PDZ"/>
    <property type="match status" value="1"/>
</dbReference>
<dbReference type="SUPFAM" id="SSF50156">
    <property type="entry name" value="PDZ domain-like"/>
    <property type="match status" value="1"/>
</dbReference>
<name>A0ABZ1CDW9_9BACT</name>
<evidence type="ECO:0000259" key="2">
    <source>
        <dbReference type="SMART" id="SM00228"/>
    </source>
</evidence>
<keyword evidence="4" id="KW-1185">Reference proteome</keyword>
<organism evidence="3 4">
    <name type="scientific">Actomonas aquatica</name>
    <dbReference type="NCBI Taxonomy" id="2866162"/>
    <lineage>
        <taxon>Bacteria</taxon>
        <taxon>Pseudomonadati</taxon>
        <taxon>Verrucomicrobiota</taxon>
        <taxon>Opitutia</taxon>
        <taxon>Opitutales</taxon>
        <taxon>Opitutaceae</taxon>
        <taxon>Actomonas</taxon>
    </lineage>
</organism>
<sequence>MKTALKSRCFLATLITALGAGSSLAAAQEEQREVRVLVSSDHDVKPGEERHVVVNYTTGFGDDEEAVEPAAFLGVETARASTTLRQQLGLPRGIGLVVQRVVKESAAMGALQKHDILTKLDDQLLVSADQLGVLVGSKAPGTEVTLTFIRGGQEQTATVTLGERKGKARARFFEFKGGDVDFDELHNGNIELHERMEDLHGNISKEDVELLIQQVQKSASGAGSEARTFSWVSKGDGPVVRMLNVNRGNVVFSDDDGVVELKSDEVGKLLVVKDAAGELLFEGPVNSAEDREALSDAVKQRLEKVESIQTLEAVPDGNLETEELRIFHTGDSSAAVESGPRVEFFAARDAATATR</sequence>
<evidence type="ECO:0000313" key="3">
    <source>
        <dbReference type="EMBL" id="WRQ89877.1"/>
    </source>
</evidence>
<dbReference type="RefSeq" id="WP_221032334.1">
    <property type="nucleotide sequence ID" value="NZ_CP139781.1"/>
</dbReference>
<reference evidence="3 4" key="1">
    <citation type="submission" date="2023-12" db="EMBL/GenBank/DDBJ databases">
        <title>Description of an unclassified Opitutus bacterium of Verrucomicrobiota.</title>
        <authorList>
            <person name="Zhang D.-F."/>
        </authorList>
    </citation>
    <scope>NUCLEOTIDE SEQUENCE [LARGE SCALE GENOMIC DNA]</scope>
    <source>
        <strain evidence="3 4">WL0086</strain>
    </source>
</reference>
<dbReference type="Proteomes" id="UP000738431">
    <property type="component" value="Chromosome"/>
</dbReference>
<dbReference type="InterPro" id="IPR036034">
    <property type="entry name" value="PDZ_sf"/>
</dbReference>
<feature type="domain" description="PDZ" evidence="2">
    <location>
        <begin position="71"/>
        <end position="152"/>
    </location>
</feature>
<evidence type="ECO:0000256" key="1">
    <source>
        <dbReference type="SAM" id="SignalP"/>
    </source>
</evidence>
<feature type="signal peptide" evidence="1">
    <location>
        <begin position="1"/>
        <end position="25"/>
    </location>
</feature>
<protein>
    <submittedName>
        <fullName evidence="3">PDZ domain-containing protein</fullName>
    </submittedName>
</protein>